<proteinExistence type="predicted"/>
<dbReference type="InterPro" id="IPR008988">
    <property type="entry name" value="Transcriptional_repressor_C"/>
</dbReference>
<dbReference type="InterPro" id="IPR038157">
    <property type="entry name" value="FeoA_core_dom"/>
</dbReference>
<protein>
    <submittedName>
        <fullName evidence="3">FeoA domain protein</fullName>
    </submittedName>
</protein>
<keyword evidence="4" id="KW-1185">Reference proteome</keyword>
<dbReference type="AlphaFoldDB" id="A0A1A9GJR2"/>
<dbReference type="InterPro" id="IPR007167">
    <property type="entry name" value="Fe-transptr_FeoA-like"/>
</dbReference>
<dbReference type="PATRIC" id="fig|1300347.3.peg.2099"/>
<dbReference type="SUPFAM" id="SSF50037">
    <property type="entry name" value="C-terminal domain of transcriptional repressors"/>
    <property type="match status" value="1"/>
</dbReference>
<gene>
    <name evidence="3" type="ORF">I601_2101</name>
</gene>
<dbReference type="EMBL" id="CP015079">
    <property type="protein sequence ID" value="ANH38529.1"/>
    <property type="molecule type" value="Genomic_DNA"/>
</dbReference>
<feature type="domain" description="Ferrous iron transporter FeoA-like" evidence="2">
    <location>
        <begin position="1"/>
        <end position="44"/>
    </location>
</feature>
<evidence type="ECO:0000256" key="1">
    <source>
        <dbReference type="ARBA" id="ARBA00023004"/>
    </source>
</evidence>
<keyword evidence="1" id="KW-0408">Iron</keyword>
<dbReference type="GO" id="GO:0046914">
    <property type="term" value="F:transition metal ion binding"/>
    <property type="evidence" value="ECO:0007669"/>
    <property type="project" value="InterPro"/>
</dbReference>
<name>A0A1A9GJR2_9ACTN</name>
<dbReference type="Gene3D" id="2.30.30.90">
    <property type="match status" value="1"/>
</dbReference>
<sequence>MDLGVLPGVEVRSETRSPLRDPTAYRVRGTLIALRRSQARGIHIVLQDER</sequence>
<accession>A0A1A9GJR2</accession>
<reference evidence="3 4" key="1">
    <citation type="submission" date="2016-03" db="EMBL/GenBank/DDBJ databases">
        <title>Complete genome sequence of a soil Actinobacterium, Nocardioides dokdonensis FR1436.</title>
        <authorList>
            <person name="Kwon S.-K."/>
            <person name="Kim K."/>
            <person name="Kim J.F."/>
        </authorList>
    </citation>
    <scope>NUCLEOTIDE SEQUENCE [LARGE SCALE GENOMIC DNA]</scope>
    <source>
        <strain evidence="3 4">FR1436</strain>
    </source>
</reference>
<dbReference type="KEGG" id="ndk:I601_2101"/>
<dbReference type="Pfam" id="PF04023">
    <property type="entry name" value="FeoA"/>
    <property type="match status" value="1"/>
</dbReference>
<evidence type="ECO:0000259" key="2">
    <source>
        <dbReference type="Pfam" id="PF04023"/>
    </source>
</evidence>
<evidence type="ECO:0000313" key="3">
    <source>
        <dbReference type="EMBL" id="ANH38529.1"/>
    </source>
</evidence>
<dbReference type="STRING" id="1300347.I601_2101"/>
<organism evidence="3 4">
    <name type="scientific">Nocardioides dokdonensis FR1436</name>
    <dbReference type="NCBI Taxonomy" id="1300347"/>
    <lineage>
        <taxon>Bacteria</taxon>
        <taxon>Bacillati</taxon>
        <taxon>Actinomycetota</taxon>
        <taxon>Actinomycetes</taxon>
        <taxon>Propionibacteriales</taxon>
        <taxon>Nocardioidaceae</taxon>
        <taxon>Nocardioides</taxon>
    </lineage>
</organism>
<dbReference type="Proteomes" id="UP000077868">
    <property type="component" value="Chromosome"/>
</dbReference>
<evidence type="ECO:0000313" key="4">
    <source>
        <dbReference type="Proteomes" id="UP000077868"/>
    </source>
</evidence>